<feature type="transmembrane region" description="Helical" evidence="7">
    <location>
        <begin position="15"/>
        <end position="36"/>
    </location>
</feature>
<dbReference type="Pfam" id="PF09335">
    <property type="entry name" value="VTT_dom"/>
    <property type="match status" value="1"/>
</dbReference>
<feature type="transmembrane region" description="Helical" evidence="7">
    <location>
        <begin position="169"/>
        <end position="189"/>
    </location>
</feature>
<evidence type="ECO:0000256" key="6">
    <source>
        <dbReference type="ARBA" id="ARBA00023136"/>
    </source>
</evidence>
<evidence type="ECO:0000256" key="5">
    <source>
        <dbReference type="ARBA" id="ARBA00022989"/>
    </source>
</evidence>
<evidence type="ECO:0000256" key="1">
    <source>
        <dbReference type="ARBA" id="ARBA00004651"/>
    </source>
</evidence>
<dbReference type="GO" id="GO:0005886">
    <property type="term" value="C:plasma membrane"/>
    <property type="evidence" value="ECO:0007669"/>
    <property type="project" value="UniProtKB-SubCell"/>
</dbReference>
<dbReference type="PANTHER" id="PTHR12677:SF59">
    <property type="entry name" value="GOLGI APPARATUS MEMBRANE PROTEIN TVP38-RELATED"/>
    <property type="match status" value="1"/>
</dbReference>
<dbReference type="RefSeq" id="WP_225535487.1">
    <property type="nucleotide sequence ID" value="NZ_CBDRGN010000001.1"/>
</dbReference>
<gene>
    <name evidence="9" type="ORF">SAMN04489793_2547</name>
</gene>
<feature type="transmembrane region" description="Helical" evidence="7">
    <location>
        <begin position="52"/>
        <end position="71"/>
    </location>
</feature>
<comment type="subcellular location">
    <subcellularLocation>
        <location evidence="1 7">Cell membrane</location>
        <topology evidence="1 7">Multi-pass membrane protein</topology>
    </subcellularLocation>
</comment>
<keyword evidence="6 7" id="KW-0472">Membrane</keyword>
<evidence type="ECO:0000256" key="2">
    <source>
        <dbReference type="ARBA" id="ARBA00008640"/>
    </source>
</evidence>
<evidence type="ECO:0000256" key="7">
    <source>
        <dbReference type="RuleBase" id="RU366058"/>
    </source>
</evidence>
<name>A0A1H4TC38_TSUTY</name>
<keyword evidence="5 7" id="KW-1133">Transmembrane helix</keyword>
<dbReference type="InterPro" id="IPR015414">
    <property type="entry name" value="TMEM64"/>
</dbReference>
<dbReference type="Proteomes" id="UP000182241">
    <property type="component" value="Unassembled WGS sequence"/>
</dbReference>
<sequence length="229" mass="23868">MGANESRIRPGDRGLLVRAVVGGAVILGLVALGMLLPHPGAATIRAWADSTGPWFLALFFLAHAVVTVFPIPRTVFTVSAGFLFGPVVGIAVCMAASTVAASIAFLGVREIDRRHPSRVIARAREHRAYAPIAARLRARGWLAVGSLRLIAAAPFSLVNYASALSPVRFWPYFGATVAGLAPGTIAVVLLGDALTGESSPWLVVISGALMATGIAGLLLDARMPARPET</sequence>
<dbReference type="GeneID" id="300998610"/>
<dbReference type="STRING" id="57704.SAMN04489793_2547"/>
<dbReference type="InterPro" id="IPR032816">
    <property type="entry name" value="VTT_dom"/>
</dbReference>
<evidence type="ECO:0000313" key="10">
    <source>
        <dbReference type="Proteomes" id="UP000182241"/>
    </source>
</evidence>
<dbReference type="EMBL" id="FNSA01000003">
    <property type="protein sequence ID" value="SEC53907.1"/>
    <property type="molecule type" value="Genomic_DNA"/>
</dbReference>
<proteinExistence type="inferred from homology"/>
<feature type="transmembrane region" description="Helical" evidence="7">
    <location>
        <begin position="201"/>
        <end position="219"/>
    </location>
</feature>
<accession>A0A1H4TC38</accession>
<comment type="similarity">
    <text evidence="2 7">Belongs to the TVP38/TMEM64 family.</text>
</comment>
<keyword evidence="4 7" id="KW-0812">Transmembrane</keyword>
<evidence type="ECO:0000259" key="8">
    <source>
        <dbReference type="Pfam" id="PF09335"/>
    </source>
</evidence>
<feature type="transmembrane region" description="Helical" evidence="7">
    <location>
        <begin position="83"/>
        <end position="108"/>
    </location>
</feature>
<evidence type="ECO:0000256" key="4">
    <source>
        <dbReference type="ARBA" id="ARBA00022692"/>
    </source>
</evidence>
<evidence type="ECO:0000313" key="9">
    <source>
        <dbReference type="EMBL" id="SEC53907.1"/>
    </source>
</evidence>
<feature type="domain" description="VTT" evidence="8">
    <location>
        <begin position="71"/>
        <end position="192"/>
    </location>
</feature>
<dbReference type="AlphaFoldDB" id="A0A1H4TC38"/>
<protein>
    <recommendedName>
        <fullName evidence="7">TVP38/TMEM64 family membrane protein</fullName>
    </recommendedName>
</protein>
<evidence type="ECO:0000256" key="3">
    <source>
        <dbReference type="ARBA" id="ARBA00022475"/>
    </source>
</evidence>
<dbReference type="PANTHER" id="PTHR12677">
    <property type="entry name" value="GOLGI APPARATUS MEMBRANE PROTEIN TVP38-RELATED"/>
    <property type="match status" value="1"/>
</dbReference>
<reference evidence="10" key="1">
    <citation type="submission" date="2016-10" db="EMBL/GenBank/DDBJ databases">
        <authorList>
            <person name="Varghese N."/>
            <person name="Submissions S."/>
        </authorList>
    </citation>
    <scope>NUCLEOTIDE SEQUENCE [LARGE SCALE GENOMIC DNA]</scope>
    <source>
        <strain evidence="10">DSM 44234</strain>
    </source>
</reference>
<keyword evidence="10" id="KW-1185">Reference proteome</keyword>
<organism evidence="9 10">
    <name type="scientific">Tsukamurella tyrosinosolvens</name>
    <dbReference type="NCBI Taxonomy" id="57704"/>
    <lineage>
        <taxon>Bacteria</taxon>
        <taxon>Bacillati</taxon>
        <taxon>Actinomycetota</taxon>
        <taxon>Actinomycetes</taxon>
        <taxon>Mycobacteriales</taxon>
        <taxon>Tsukamurellaceae</taxon>
        <taxon>Tsukamurella</taxon>
    </lineage>
</organism>
<keyword evidence="3 7" id="KW-1003">Cell membrane</keyword>